<dbReference type="FunFam" id="3.30.200.20:FF:000003">
    <property type="entry name" value="Non-specific serine/threonine protein kinase"/>
    <property type="match status" value="1"/>
</dbReference>
<evidence type="ECO:0000313" key="15">
    <source>
        <dbReference type="EMBL" id="MQL95484.1"/>
    </source>
</evidence>
<dbReference type="Pfam" id="PF00069">
    <property type="entry name" value="Pkinase"/>
    <property type="match status" value="1"/>
</dbReference>
<evidence type="ECO:0000259" key="14">
    <source>
        <dbReference type="PROSITE" id="PS50816"/>
    </source>
</evidence>
<dbReference type="PANTHER" id="PTHR43895:SF33">
    <property type="entry name" value="PROTEIN KINASE DOMAIN-CONTAINING PROTEIN"/>
    <property type="match status" value="1"/>
</dbReference>
<evidence type="ECO:0000313" key="16">
    <source>
        <dbReference type="Proteomes" id="UP000652761"/>
    </source>
</evidence>
<reference evidence="15" key="1">
    <citation type="submission" date="2017-07" db="EMBL/GenBank/DDBJ databases">
        <title>Taro Niue Genome Assembly and Annotation.</title>
        <authorList>
            <person name="Atibalentja N."/>
            <person name="Keating K."/>
            <person name="Fields C.J."/>
        </authorList>
    </citation>
    <scope>NUCLEOTIDE SEQUENCE</scope>
    <source>
        <strain evidence="15">Niue_2</strain>
        <tissue evidence="15">Leaf</tissue>
    </source>
</reference>
<evidence type="ECO:0000256" key="10">
    <source>
        <dbReference type="ARBA" id="ARBA00048679"/>
    </source>
</evidence>
<keyword evidence="7 11" id="KW-0067">ATP-binding</keyword>
<dbReference type="PROSITE" id="PS00108">
    <property type="entry name" value="PROTEIN_KINASE_ST"/>
    <property type="match status" value="1"/>
</dbReference>
<accession>A0A843VQY2</accession>
<evidence type="ECO:0000256" key="2">
    <source>
        <dbReference type="ARBA" id="ARBA00012513"/>
    </source>
</evidence>
<evidence type="ECO:0000256" key="11">
    <source>
        <dbReference type="PROSITE-ProRule" id="PRU10141"/>
    </source>
</evidence>
<keyword evidence="8" id="KW-0464">Manganese</keyword>
<evidence type="ECO:0000256" key="3">
    <source>
        <dbReference type="ARBA" id="ARBA00022527"/>
    </source>
</evidence>
<dbReference type="GO" id="GO:0005524">
    <property type="term" value="F:ATP binding"/>
    <property type="evidence" value="ECO:0007669"/>
    <property type="project" value="UniProtKB-UniRule"/>
</dbReference>
<evidence type="ECO:0000256" key="1">
    <source>
        <dbReference type="ARBA" id="ARBA00006234"/>
    </source>
</evidence>
<keyword evidence="4" id="KW-0808">Transferase</keyword>
<feature type="domain" description="NAF" evidence="14">
    <location>
        <begin position="307"/>
        <end position="331"/>
    </location>
</feature>
<keyword evidence="3 12" id="KW-0723">Serine/threonine-protein kinase</keyword>
<evidence type="ECO:0000256" key="7">
    <source>
        <dbReference type="ARBA" id="ARBA00022840"/>
    </source>
</evidence>
<dbReference type="EC" id="2.7.11.1" evidence="2"/>
<dbReference type="OrthoDB" id="193931at2759"/>
<dbReference type="PROSITE" id="PS50011">
    <property type="entry name" value="PROTEIN_KINASE_DOM"/>
    <property type="match status" value="1"/>
</dbReference>
<dbReference type="CDD" id="cd12195">
    <property type="entry name" value="CIPK_C"/>
    <property type="match status" value="1"/>
</dbReference>
<evidence type="ECO:0000259" key="13">
    <source>
        <dbReference type="PROSITE" id="PS50011"/>
    </source>
</evidence>
<dbReference type="EMBL" id="NMUH01001798">
    <property type="protein sequence ID" value="MQL95484.1"/>
    <property type="molecule type" value="Genomic_DNA"/>
</dbReference>
<dbReference type="AlphaFoldDB" id="A0A843VQY2"/>
<evidence type="ECO:0000256" key="9">
    <source>
        <dbReference type="ARBA" id="ARBA00047899"/>
    </source>
</evidence>
<dbReference type="InterPro" id="IPR004041">
    <property type="entry name" value="NAF_dom"/>
</dbReference>
<dbReference type="InterPro" id="IPR018451">
    <property type="entry name" value="NAF/FISL_domain"/>
</dbReference>
<sequence length="435" mass="47030">MEAADAPSNSPPAASRHEALLGKYVLGRLLGRGTFAKVYYARSLADGAAVAIKVIDKSGVPAAMQARVLREVAIMSRLEHPHIVRLHEVMATRSKIYLVMEHAGGGELLSLVARRGRVPEATARRYLQQLVAALRFCHGRGIAHRDVKPQNLLLDGRGELKVSDFGLSALPEQLRDDGLLHTACGTPAYTAPEVLRRKGYDGARADAWSCGVILYVMLAGRLPFDDSNIPAMCRKAQRREYEIPSWFSQTARRVVSRLLDPNPDTRMTLDSLADLPWFKKDSIKDLSGLRRSTSLPAVASGGGGEYGSCMAANAFDIISLSSGLDLSGLFEEGGTKSTEKRSFTSTAPVEGVLGRIEEAAEEMGYRVERRKGGSLVMSKDHGKVLSAEAVEVAPPLLLVELNADGGRGGDVEQLSWTGLRRGLGDAVLDWLGNTE</sequence>
<evidence type="ECO:0000256" key="4">
    <source>
        <dbReference type="ARBA" id="ARBA00022679"/>
    </source>
</evidence>
<dbReference type="FunFam" id="1.10.510.10:FF:000653">
    <property type="entry name" value="Non-specific serine/threonine protein kinase"/>
    <property type="match status" value="1"/>
</dbReference>
<evidence type="ECO:0000256" key="5">
    <source>
        <dbReference type="ARBA" id="ARBA00022741"/>
    </source>
</evidence>
<keyword evidence="5 11" id="KW-0547">Nucleotide-binding</keyword>
<evidence type="ECO:0000256" key="8">
    <source>
        <dbReference type="ARBA" id="ARBA00023211"/>
    </source>
</evidence>
<comment type="similarity">
    <text evidence="1">Belongs to the protein kinase superfamily. CAMK Ser/Thr protein kinase family. SNF1 subfamily.</text>
</comment>
<keyword evidence="16" id="KW-1185">Reference proteome</keyword>
<name>A0A843VQY2_COLES</name>
<dbReference type="Pfam" id="PF03822">
    <property type="entry name" value="NAF"/>
    <property type="match status" value="1"/>
</dbReference>
<comment type="caution">
    <text evidence="15">The sequence shown here is derived from an EMBL/GenBank/DDBJ whole genome shotgun (WGS) entry which is preliminary data.</text>
</comment>
<dbReference type="PROSITE" id="PS50816">
    <property type="entry name" value="NAF"/>
    <property type="match status" value="1"/>
</dbReference>
<dbReference type="InterPro" id="IPR000719">
    <property type="entry name" value="Prot_kinase_dom"/>
</dbReference>
<keyword evidence="6" id="KW-0418">Kinase</keyword>
<dbReference type="SUPFAM" id="SSF56112">
    <property type="entry name" value="Protein kinase-like (PK-like)"/>
    <property type="match status" value="1"/>
</dbReference>
<dbReference type="SMART" id="SM00220">
    <property type="entry name" value="S_TKc"/>
    <property type="match status" value="1"/>
</dbReference>
<dbReference type="PANTHER" id="PTHR43895">
    <property type="entry name" value="CALCIUM/CALMODULIN-DEPENDENT PROTEIN KINASE KINASE-RELATED"/>
    <property type="match status" value="1"/>
</dbReference>
<proteinExistence type="inferred from homology"/>
<dbReference type="SMR" id="A0A843VQY2"/>
<dbReference type="InterPro" id="IPR008271">
    <property type="entry name" value="Ser/Thr_kinase_AS"/>
</dbReference>
<feature type="domain" description="Protein kinase" evidence="13">
    <location>
        <begin position="24"/>
        <end position="278"/>
    </location>
</feature>
<organism evidence="15 16">
    <name type="scientific">Colocasia esculenta</name>
    <name type="common">Wild taro</name>
    <name type="synonym">Arum esculentum</name>
    <dbReference type="NCBI Taxonomy" id="4460"/>
    <lineage>
        <taxon>Eukaryota</taxon>
        <taxon>Viridiplantae</taxon>
        <taxon>Streptophyta</taxon>
        <taxon>Embryophyta</taxon>
        <taxon>Tracheophyta</taxon>
        <taxon>Spermatophyta</taxon>
        <taxon>Magnoliopsida</taxon>
        <taxon>Liliopsida</taxon>
        <taxon>Araceae</taxon>
        <taxon>Aroideae</taxon>
        <taxon>Colocasieae</taxon>
        <taxon>Colocasia</taxon>
    </lineage>
</organism>
<feature type="binding site" evidence="11">
    <location>
        <position position="53"/>
    </location>
    <ligand>
        <name>ATP</name>
        <dbReference type="ChEBI" id="CHEBI:30616"/>
    </ligand>
</feature>
<dbReference type="InterPro" id="IPR011009">
    <property type="entry name" value="Kinase-like_dom_sf"/>
</dbReference>
<dbReference type="Proteomes" id="UP000652761">
    <property type="component" value="Unassembled WGS sequence"/>
</dbReference>
<dbReference type="GO" id="GO:0007165">
    <property type="term" value="P:signal transduction"/>
    <property type="evidence" value="ECO:0007669"/>
    <property type="project" value="InterPro"/>
</dbReference>
<dbReference type="PROSITE" id="PS00107">
    <property type="entry name" value="PROTEIN_KINASE_ATP"/>
    <property type="match status" value="1"/>
</dbReference>
<comment type="catalytic activity">
    <reaction evidence="10">
        <text>L-seryl-[protein] + ATP = O-phospho-L-seryl-[protein] + ADP + H(+)</text>
        <dbReference type="Rhea" id="RHEA:17989"/>
        <dbReference type="Rhea" id="RHEA-COMP:9863"/>
        <dbReference type="Rhea" id="RHEA-COMP:11604"/>
        <dbReference type="ChEBI" id="CHEBI:15378"/>
        <dbReference type="ChEBI" id="CHEBI:29999"/>
        <dbReference type="ChEBI" id="CHEBI:30616"/>
        <dbReference type="ChEBI" id="CHEBI:83421"/>
        <dbReference type="ChEBI" id="CHEBI:456216"/>
        <dbReference type="EC" id="2.7.11.1"/>
    </reaction>
</comment>
<dbReference type="Gene3D" id="3.30.310.80">
    <property type="entry name" value="Kinase associated domain 1, KA1"/>
    <property type="match status" value="1"/>
</dbReference>
<dbReference type="InterPro" id="IPR017441">
    <property type="entry name" value="Protein_kinase_ATP_BS"/>
</dbReference>
<dbReference type="Gene3D" id="1.10.510.10">
    <property type="entry name" value="Transferase(Phosphotransferase) domain 1"/>
    <property type="match status" value="1"/>
</dbReference>
<protein>
    <recommendedName>
        <fullName evidence="2">non-specific serine/threonine protein kinase</fullName>
        <ecNumber evidence="2">2.7.11.1</ecNumber>
    </recommendedName>
</protein>
<evidence type="ECO:0000256" key="6">
    <source>
        <dbReference type="ARBA" id="ARBA00022777"/>
    </source>
</evidence>
<evidence type="ECO:0000256" key="12">
    <source>
        <dbReference type="RuleBase" id="RU000304"/>
    </source>
</evidence>
<dbReference type="GO" id="GO:0004674">
    <property type="term" value="F:protein serine/threonine kinase activity"/>
    <property type="evidence" value="ECO:0007669"/>
    <property type="project" value="UniProtKB-KW"/>
</dbReference>
<gene>
    <name evidence="15" type="ORF">Taro_028154</name>
</gene>
<comment type="catalytic activity">
    <reaction evidence="9">
        <text>L-threonyl-[protein] + ATP = O-phospho-L-threonyl-[protein] + ADP + H(+)</text>
        <dbReference type="Rhea" id="RHEA:46608"/>
        <dbReference type="Rhea" id="RHEA-COMP:11060"/>
        <dbReference type="Rhea" id="RHEA-COMP:11605"/>
        <dbReference type="ChEBI" id="CHEBI:15378"/>
        <dbReference type="ChEBI" id="CHEBI:30013"/>
        <dbReference type="ChEBI" id="CHEBI:30616"/>
        <dbReference type="ChEBI" id="CHEBI:61977"/>
        <dbReference type="ChEBI" id="CHEBI:456216"/>
        <dbReference type="EC" id="2.7.11.1"/>
    </reaction>
</comment>